<gene>
    <name evidence="1" type="ORF">DFP72DRAFT_933030</name>
</gene>
<organism evidence="1 2">
    <name type="scientific">Ephemerocybe angulata</name>
    <dbReference type="NCBI Taxonomy" id="980116"/>
    <lineage>
        <taxon>Eukaryota</taxon>
        <taxon>Fungi</taxon>
        <taxon>Dikarya</taxon>
        <taxon>Basidiomycota</taxon>
        <taxon>Agaricomycotina</taxon>
        <taxon>Agaricomycetes</taxon>
        <taxon>Agaricomycetidae</taxon>
        <taxon>Agaricales</taxon>
        <taxon>Agaricineae</taxon>
        <taxon>Psathyrellaceae</taxon>
        <taxon>Ephemerocybe</taxon>
    </lineage>
</organism>
<comment type="caution">
    <text evidence="1">The sequence shown here is derived from an EMBL/GenBank/DDBJ whole genome shotgun (WGS) entry which is preliminary data.</text>
</comment>
<accession>A0A8H6LUT5</accession>
<sequence length="193" mass="21356">MILTFVPRCSRRPSQCRAFRGSPRKGTLAAWLPYRRRRRRRGASALLVGLTESARAIPGILGGSSSWILRRWGASIRRHKLLASIPRVKARRHQNTRLPLCTPTFRCAPSILVQAFRAAVVVVAGCRHSGLPRRHSCRPSARRVCRRRFSGPLMPDPRFPSRTLPPHGAVAADAGRQMCMGGRSALSTLIPAA</sequence>
<proteinExistence type="predicted"/>
<name>A0A8H6LUT5_9AGAR</name>
<dbReference type="Proteomes" id="UP000521943">
    <property type="component" value="Unassembled WGS sequence"/>
</dbReference>
<dbReference type="AlphaFoldDB" id="A0A8H6LUT5"/>
<keyword evidence="2" id="KW-1185">Reference proteome</keyword>
<dbReference type="EMBL" id="JACGCI010000143">
    <property type="protein sequence ID" value="KAF6743495.1"/>
    <property type="molecule type" value="Genomic_DNA"/>
</dbReference>
<evidence type="ECO:0000313" key="2">
    <source>
        <dbReference type="Proteomes" id="UP000521943"/>
    </source>
</evidence>
<protein>
    <submittedName>
        <fullName evidence="1">Uncharacterized protein</fullName>
    </submittedName>
</protein>
<evidence type="ECO:0000313" key="1">
    <source>
        <dbReference type="EMBL" id="KAF6743495.1"/>
    </source>
</evidence>
<reference evidence="1 2" key="1">
    <citation type="submission" date="2020-07" db="EMBL/GenBank/DDBJ databases">
        <title>Comparative genomics of pyrophilous fungi reveals a link between fire events and developmental genes.</title>
        <authorList>
            <consortium name="DOE Joint Genome Institute"/>
            <person name="Steindorff A.S."/>
            <person name="Carver A."/>
            <person name="Calhoun S."/>
            <person name="Stillman K."/>
            <person name="Liu H."/>
            <person name="Lipzen A."/>
            <person name="Pangilinan J."/>
            <person name="Labutti K."/>
            <person name="Bruns T.D."/>
            <person name="Grigoriev I.V."/>
        </authorList>
    </citation>
    <scope>NUCLEOTIDE SEQUENCE [LARGE SCALE GENOMIC DNA]</scope>
    <source>
        <strain evidence="1 2">CBS 144469</strain>
    </source>
</reference>